<reference evidence="6 7" key="1">
    <citation type="journal article" date="2015" name="Nature">
        <title>rRNA introns, odd ribosomes, and small enigmatic genomes across a large radiation of phyla.</title>
        <authorList>
            <person name="Brown C.T."/>
            <person name="Hug L.A."/>
            <person name="Thomas B.C."/>
            <person name="Sharon I."/>
            <person name="Castelle C.J."/>
            <person name="Singh A."/>
            <person name="Wilkins M.J."/>
            <person name="Williams K.H."/>
            <person name="Banfield J.F."/>
        </authorList>
    </citation>
    <scope>NUCLEOTIDE SEQUENCE [LARGE SCALE GENOMIC DNA]</scope>
</reference>
<keyword evidence="1" id="KW-0949">S-adenosyl-L-methionine</keyword>
<name>A0A0G0Q7G0_9BACT</name>
<keyword evidence="2" id="KW-0479">Metal-binding</keyword>
<evidence type="ECO:0000256" key="2">
    <source>
        <dbReference type="ARBA" id="ARBA00022723"/>
    </source>
</evidence>
<evidence type="ECO:0000259" key="5">
    <source>
        <dbReference type="PROSITE" id="PS51918"/>
    </source>
</evidence>
<accession>A0A0G0Q7G0</accession>
<dbReference type="SMART" id="SM00729">
    <property type="entry name" value="Elp3"/>
    <property type="match status" value="1"/>
</dbReference>
<keyword evidence="4" id="KW-0411">Iron-sulfur</keyword>
<dbReference type="Pfam" id="PF04055">
    <property type="entry name" value="Radical_SAM"/>
    <property type="match status" value="1"/>
</dbReference>
<dbReference type="Proteomes" id="UP000034539">
    <property type="component" value="Unassembled WGS sequence"/>
</dbReference>
<dbReference type="InterPro" id="IPR006638">
    <property type="entry name" value="Elp3/MiaA/NifB-like_rSAM"/>
</dbReference>
<dbReference type="Gene3D" id="3.20.20.70">
    <property type="entry name" value="Aldolase class I"/>
    <property type="match status" value="1"/>
</dbReference>
<dbReference type="PROSITE" id="PS51918">
    <property type="entry name" value="RADICAL_SAM"/>
    <property type="match status" value="1"/>
</dbReference>
<dbReference type="GO" id="GO:0051536">
    <property type="term" value="F:iron-sulfur cluster binding"/>
    <property type="evidence" value="ECO:0007669"/>
    <property type="project" value="UniProtKB-KW"/>
</dbReference>
<organism evidence="6 7">
    <name type="scientific">Candidatus Gottesmanbacteria bacterium GW2011_GWC2_39_8</name>
    <dbReference type="NCBI Taxonomy" id="1618450"/>
    <lineage>
        <taxon>Bacteria</taxon>
        <taxon>Candidatus Gottesmaniibacteriota</taxon>
    </lineage>
</organism>
<sequence>MIKIPNCLKIHFKKGLYSLIFSVTGRCNSKCLMCYYWQEIDESSKEQELSIDEITQIAKKLGRFFILFLTGGETTLREDLPEICSIFREKNNISSIFLPTNGLNPNQIVRVIREIAQLCPSTSISVLLPLEGKPKINDSIRGVNGAFECTLESIKKLNELKKLYPKISVAVNTVISNKNIKSFLPLREYVFNELGVDMHSFSPVRGVPRNSEVQPPDYKEWTELCCEMEKYYHGYLEKRSSGWKNILASNTWRYHNRLIGKILKNNSQPFKCLAGERIAVLEWDGRIRLCELTPVIGNVRNMDYDLLRVLKTPKAMEQKSNLGKCTCTHACFLGSSLPYYPLKFLRSYLP</sequence>
<dbReference type="InterPro" id="IPR013785">
    <property type="entry name" value="Aldolase_TIM"/>
</dbReference>
<evidence type="ECO:0000256" key="3">
    <source>
        <dbReference type="ARBA" id="ARBA00023004"/>
    </source>
</evidence>
<proteinExistence type="predicted"/>
<feature type="domain" description="Radical SAM core" evidence="5">
    <location>
        <begin position="11"/>
        <end position="236"/>
    </location>
</feature>
<dbReference type="GO" id="GO:0003824">
    <property type="term" value="F:catalytic activity"/>
    <property type="evidence" value="ECO:0007669"/>
    <property type="project" value="InterPro"/>
</dbReference>
<dbReference type="CDD" id="cd01335">
    <property type="entry name" value="Radical_SAM"/>
    <property type="match status" value="1"/>
</dbReference>
<dbReference type="InterPro" id="IPR058240">
    <property type="entry name" value="rSAM_sf"/>
</dbReference>
<dbReference type="EMBL" id="LBXN01000020">
    <property type="protein sequence ID" value="KKR33256.1"/>
    <property type="molecule type" value="Genomic_DNA"/>
</dbReference>
<evidence type="ECO:0000313" key="6">
    <source>
        <dbReference type="EMBL" id="KKR33256.1"/>
    </source>
</evidence>
<keyword evidence="3" id="KW-0408">Iron</keyword>
<dbReference type="SUPFAM" id="SSF102114">
    <property type="entry name" value="Radical SAM enzymes"/>
    <property type="match status" value="1"/>
</dbReference>
<dbReference type="PANTHER" id="PTHR11228">
    <property type="entry name" value="RADICAL SAM DOMAIN PROTEIN"/>
    <property type="match status" value="1"/>
</dbReference>
<gene>
    <name evidence="6" type="ORF">UT63_C0020G0026</name>
</gene>
<dbReference type="GO" id="GO:0046872">
    <property type="term" value="F:metal ion binding"/>
    <property type="evidence" value="ECO:0007669"/>
    <property type="project" value="UniProtKB-KW"/>
</dbReference>
<evidence type="ECO:0000313" key="7">
    <source>
        <dbReference type="Proteomes" id="UP000034539"/>
    </source>
</evidence>
<dbReference type="InterPro" id="IPR050377">
    <property type="entry name" value="Radical_SAM_PqqE_MftC-like"/>
</dbReference>
<evidence type="ECO:0000256" key="4">
    <source>
        <dbReference type="ARBA" id="ARBA00023014"/>
    </source>
</evidence>
<dbReference type="InterPro" id="IPR007197">
    <property type="entry name" value="rSAM"/>
</dbReference>
<dbReference type="SFLD" id="SFLDG01067">
    <property type="entry name" value="SPASM/twitch_domain_containing"/>
    <property type="match status" value="1"/>
</dbReference>
<protein>
    <submittedName>
        <fullName evidence="6">Radical SAM domain-containing protein</fullName>
    </submittedName>
</protein>
<dbReference type="AlphaFoldDB" id="A0A0G0Q7G0"/>
<dbReference type="PANTHER" id="PTHR11228:SF7">
    <property type="entry name" value="PQQA PEPTIDE CYCLASE"/>
    <property type="match status" value="1"/>
</dbReference>
<dbReference type="SFLD" id="SFLDS00029">
    <property type="entry name" value="Radical_SAM"/>
    <property type="match status" value="1"/>
</dbReference>
<evidence type="ECO:0000256" key="1">
    <source>
        <dbReference type="ARBA" id="ARBA00022691"/>
    </source>
</evidence>
<comment type="caution">
    <text evidence="6">The sequence shown here is derived from an EMBL/GenBank/DDBJ whole genome shotgun (WGS) entry which is preliminary data.</text>
</comment>